<evidence type="ECO:0000313" key="2">
    <source>
        <dbReference type="EMBL" id="HIQ90263.1"/>
    </source>
</evidence>
<gene>
    <name evidence="2" type="ORF">IAB27_01350</name>
</gene>
<evidence type="ECO:0000313" key="3">
    <source>
        <dbReference type="Proteomes" id="UP000886786"/>
    </source>
</evidence>
<dbReference type="AlphaFoldDB" id="A0A9D0ZPT5"/>
<feature type="signal peptide" evidence="1">
    <location>
        <begin position="1"/>
        <end position="22"/>
    </location>
</feature>
<evidence type="ECO:0008006" key="4">
    <source>
        <dbReference type="Google" id="ProtNLM"/>
    </source>
</evidence>
<accession>A0A9D0ZPT5</accession>
<sequence>MKKIILLCLMTLLLTGCTIVRIDTTSIDNIINVVLSKDNTLYNRVGIGYKYYVPRGMTYIDSTGSNDKLYSGGVYYYLYLDEVSYYYQKAVNYKEDSSKYYSRKIDGDTEGYLEITKRDNLYLIEFVYNYAKIETLVPEEDINNAVLNCSYILSTIKYNHNIIKLSLSENFLQNKEETYDVFSSKKEDNDDNFLKYEDQE</sequence>
<reference evidence="2" key="1">
    <citation type="submission" date="2020-10" db="EMBL/GenBank/DDBJ databases">
        <authorList>
            <person name="Gilroy R."/>
        </authorList>
    </citation>
    <scope>NUCLEOTIDE SEQUENCE</scope>
    <source>
        <strain evidence="2">CHK147-3167</strain>
    </source>
</reference>
<proteinExistence type="predicted"/>
<protein>
    <recommendedName>
        <fullName evidence="4">Lipoprotein</fullName>
    </recommendedName>
</protein>
<dbReference type="PROSITE" id="PS51257">
    <property type="entry name" value="PROKAR_LIPOPROTEIN"/>
    <property type="match status" value="1"/>
</dbReference>
<comment type="caution">
    <text evidence="2">The sequence shown here is derived from an EMBL/GenBank/DDBJ whole genome shotgun (WGS) entry which is preliminary data.</text>
</comment>
<organism evidence="2 3">
    <name type="scientific">Candidatus Coprosoma intestinipullorum</name>
    <dbReference type="NCBI Taxonomy" id="2840752"/>
    <lineage>
        <taxon>Bacteria</taxon>
        <taxon>Bacillati</taxon>
        <taxon>Bacillota</taxon>
        <taxon>Bacillota incertae sedis</taxon>
        <taxon>Candidatus Coprosoma</taxon>
    </lineage>
</organism>
<evidence type="ECO:0000256" key="1">
    <source>
        <dbReference type="SAM" id="SignalP"/>
    </source>
</evidence>
<dbReference type="Proteomes" id="UP000886786">
    <property type="component" value="Unassembled WGS sequence"/>
</dbReference>
<keyword evidence="1" id="KW-0732">Signal</keyword>
<dbReference type="EMBL" id="DVFV01000028">
    <property type="protein sequence ID" value="HIQ90263.1"/>
    <property type="molecule type" value="Genomic_DNA"/>
</dbReference>
<name>A0A9D0ZPT5_9FIRM</name>
<feature type="chain" id="PRO_5039567152" description="Lipoprotein" evidence="1">
    <location>
        <begin position="23"/>
        <end position="200"/>
    </location>
</feature>
<reference evidence="2" key="2">
    <citation type="journal article" date="2021" name="PeerJ">
        <title>Extensive microbial diversity within the chicken gut microbiome revealed by metagenomics and culture.</title>
        <authorList>
            <person name="Gilroy R."/>
            <person name="Ravi A."/>
            <person name="Getino M."/>
            <person name="Pursley I."/>
            <person name="Horton D.L."/>
            <person name="Alikhan N.F."/>
            <person name="Baker D."/>
            <person name="Gharbi K."/>
            <person name="Hall N."/>
            <person name="Watson M."/>
            <person name="Adriaenssens E.M."/>
            <person name="Foster-Nyarko E."/>
            <person name="Jarju S."/>
            <person name="Secka A."/>
            <person name="Antonio M."/>
            <person name="Oren A."/>
            <person name="Chaudhuri R.R."/>
            <person name="La Ragione R."/>
            <person name="Hildebrand F."/>
            <person name="Pallen M.J."/>
        </authorList>
    </citation>
    <scope>NUCLEOTIDE SEQUENCE</scope>
    <source>
        <strain evidence="2">CHK147-3167</strain>
    </source>
</reference>